<feature type="compositionally biased region" description="Acidic residues" evidence="3">
    <location>
        <begin position="526"/>
        <end position="535"/>
    </location>
</feature>
<evidence type="ECO:0000313" key="7">
    <source>
        <dbReference type="EMBL" id="CAG8607165.1"/>
    </source>
</evidence>
<dbReference type="PROSITE" id="PS51371">
    <property type="entry name" value="CBS"/>
    <property type="match status" value="4"/>
</dbReference>
<evidence type="ECO:0000256" key="2">
    <source>
        <dbReference type="PROSITE-ProRule" id="PRU00703"/>
    </source>
</evidence>
<dbReference type="InterPro" id="IPR053793">
    <property type="entry name" value="PB1-like"/>
</dbReference>
<feature type="domain" description="CBS" evidence="5">
    <location>
        <begin position="60"/>
        <end position="118"/>
    </location>
</feature>
<dbReference type="SUPFAM" id="SSF54277">
    <property type="entry name" value="CAD &amp; PB1 domains"/>
    <property type="match status" value="1"/>
</dbReference>
<gene>
    <name evidence="7" type="ORF">PBRASI_LOCUS7965</name>
</gene>
<dbReference type="Gene3D" id="3.10.580.10">
    <property type="entry name" value="CBS-domain"/>
    <property type="match status" value="2"/>
</dbReference>
<evidence type="ECO:0000256" key="3">
    <source>
        <dbReference type="SAM" id="MobiDB-lite"/>
    </source>
</evidence>
<feature type="region of interest" description="Disordered" evidence="3">
    <location>
        <begin position="526"/>
        <end position="548"/>
    </location>
</feature>
<keyword evidence="1" id="KW-0677">Repeat</keyword>
<proteinExistence type="predicted"/>
<dbReference type="Gene3D" id="3.10.20.90">
    <property type="entry name" value="Phosphatidylinositol 3-kinase Catalytic Subunit, Chain A, domain 1"/>
    <property type="match status" value="1"/>
</dbReference>
<dbReference type="InterPro" id="IPR046342">
    <property type="entry name" value="CBS_dom_sf"/>
</dbReference>
<dbReference type="AlphaFoldDB" id="A0A9N9GFR1"/>
<evidence type="ECO:0000313" key="8">
    <source>
        <dbReference type="Proteomes" id="UP000789739"/>
    </source>
</evidence>
<dbReference type="InterPro" id="IPR051462">
    <property type="entry name" value="CBS_domain-containing"/>
</dbReference>
<dbReference type="PANTHER" id="PTHR48108:SF26">
    <property type="entry name" value="CBS DOMAIN-CONTAINING PROTEIN DDB_G0289609"/>
    <property type="match status" value="1"/>
</dbReference>
<feature type="transmembrane region" description="Helical" evidence="4">
    <location>
        <begin position="560"/>
        <end position="580"/>
    </location>
</feature>
<reference evidence="7" key="1">
    <citation type="submission" date="2021-06" db="EMBL/GenBank/DDBJ databases">
        <authorList>
            <person name="Kallberg Y."/>
            <person name="Tangrot J."/>
            <person name="Rosling A."/>
        </authorList>
    </citation>
    <scope>NUCLEOTIDE SEQUENCE</scope>
    <source>
        <strain evidence="7">BR232B</strain>
    </source>
</reference>
<feature type="region of interest" description="Disordered" evidence="3">
    <location>
        <begin position="1"/>
        <end position="63"/>
    </location>
</feature>
<dbReference type="InterPro" id="IPR000270">
    <property type="entry name" value="PB1_dom"/>
</dbReference>
<organism evidence="7 8">
    <name type="scientific">Paraglomus brasilianum</name>
    <dbReference type="NCBI Taxonomy" id="144538"/>
    <lineage>
        <taxon>Eukaryota</taxon>
        <taxon>Fungi</taxon>
        <taxon>Fungi incertae sedis</taxon>
        <taxon>Mucoromycota</taxon>
        <taxon>Glomeromycotina</taxon>
        <taxon>Glomeromycetes</taxon>
        <taxon>Paraglomerales</taxon>
        <taxon>Paraglomeraceae</taxon>
        <taxon>Paraglomus</taxon>
    </lineage>
</organism>
<evidence type="ECO:0000256" key="4">
    <source>
        <dbReference type="SAM" id="Phobius"/>
    </source>
</evidence>
<dbReference type="Pfam" id="PF00571">
    <property type="entry name" value="CBS"/>
    <property type="match status" value="4"/>
</dbReference>
<dbReference type="CDD" id="cd17782">
    <property type="entry name" value="CBS_pair_MUG70_2"/>
    <property type="match status" value="1"/>
</dbReference>
<feature type="region of interest" description="Disordered" evidence="3">
    <location>
        <begin position="379"/>
        <end position="434"/>
    </location>
</feature>
<keyword evidence="4" id="KW-0472">Membrane</keyword>
<dbReference type="CDD" id="cd17781">
    <property type="entry name" value="CBS_pair_MUG70_1"/>
    <property type="match status" value="1"/>
</dbReference>
<keyword evidence="8" id="KW-1185">Reference proteome</keyword>
<dbReference type="Pfam" id="PF00564">
    <property type="entry name" value="PB1"/>
    <property type="match status" value="1"/>
</dbReference>
<feature type="domain" description="PB1" evidence="6">
    <location>
        <begin position="441"/>
        <end position="525"/>
    </location>
</feature>
<name>A0A9N9GFR1_9GLOM</name>
<protein>
    <submittedName>
        <fullName evidence="7">9322_t:CDS:1</fullName>
    </submittedName>
</protein>
<feature type="domain" description="CBS" evidence="5">
    <location>
        <begin position="230"/>
        <end position="287"/>
    </location>
</feature>
<dbReference type="SMART" id="SM00666">
    <property type="entry name" value="PB1"/>
    <property type="match status" value="1"/>
</dbReference>
<dbReference type="PANTHER" id="PTHR48108">
    <property type="entry name" value="CBS DOMAIN-CONTAINING PROTEIN CBSX2, CHLOROPLASTIC"/>
    <property type="match status" value="1"/>
</dbReference>
<keyword evidence="2" id="KW-0129">CBS domain</keyword>
<feature type="compositionally biased region" description="Basic residues" evidence="3">
    <location>
        <begin position="38"/>
        <end position="51"/>
    </location>
</feature>
<dbReference type="InterPro" id="IPR000644">
    <property type="entry name" value="CBS_dom"/>
</dbReference>
<accession>A0A9N9GFR1</accession>
<dbReference type="SUPFAM" id="SSF54631">
    <property type="entry name" value="CBS-domain pair"/>
    <property type="match status" value="2"/>
</dbReference>
<evidence type="ECO:0000259" key="6">
    <source>
        <dbReference type="PROSITE" id="PS51745"/>
    </source>
</evidence>
<evidence type="ECO:0000259" key="5">
    <source>
        <dbReference type="PROSITE" id="PS51371"/>
    </source>
</evidence>
<dbReference type="SMART" id="SM00116">
    <property type="entry name" value="CBS"/>
    <property type="match status" value="4"/>
</dbReference>
<dbReference type="Proteomes" id="UP000789739">
    <property type="component" value="Unassembled WGS sequence"/>
</dbReference>
<feature type="domain" description="CBS" evidence="5">
    <location>
        <begin position="295"/>
        <end position="350"/>
    </location>
</feature>
<sequence>MRSKKPSRKTTQSPPAMSRDNSAEGASTQRKNSDPEKPKKKRSHSTRKKSKKSDGTVASLKPTQALTVRESSLVVEAAQLMSAKRADCVLVIDHEDGLSGIFTAKDLACRVVGEGLDAKTTTVRDIMTRDPKCVMKDTSAALALETMVTRGFRHLPICSEVGDVVGLLDITKCLYEALQRMDRAFSSSKKLYDALEGVEKEWSSQPRQLSQYLDILRDKMSCPDLASVLDGTPPVEVNTRTSVTSCARLMREHRTTAVLVMERGQLTGIFTSKDVVNRVISVGLDPSTTPVARVMTPDPNTAPSNMSILDALRKMYDGHYLNLPVVDGDIIRGMADVLKLTYAVTEQIYSMENDQDATTAGEPGGPMWSRFWNSMGDDNESVISESITPSQSASNIPPPSPTSRMRRGGRMSPVDGETSPYDYGSVIDDGSTASFPRGHDDNAYTFKFKSPNGKTHRVTVDYTSLDLVRQVVASKLPKAIKSFALSYVDDDNDHVIMSTDEDVIDAVRCAQRQGVSKVVLLVTEKNEDDDTEDEHESSKRKKRKSKNRDIDNGFSIPKDLLLPGAITALAMTIVGIFAIAKLSR</sequence>
<feature type="compositionally biased region" description="Polar residues" evidence="3">
    <location>
        <begin position="381"/>
        <end position="395"/>
    </location>
</feature>
<keyword evidence="4" id="KW-0812">Transmembrane</keyword>
<evidence type="ECO:0000256" key="1">
    <source>
        <dbReference type="ARBA" id="ARBA00022737"/>
    </source>
</evidence>
<feature type="domain" description="CBS" evidence="5">
    <location>
        <begin position="127"/>
        <end position="183"/>
    </location>
</feature>
<dbReference type="PROSITE" id="PS51745">
    <property type="entry name" value="PB1"/>
    <property type="match status" value="1"/>
</dbReference>
<dbReference type="OrthoDB" id="418595at2759"/>
<keyword evidence="4" id="KW-1133">Transmembrane helix</keyword>
<comment type="caution">
    <text evidence="7">The sequence shown here is derived from an EMBL/GenBank/DDBJ whole genome shotgun (WGS) entry which is preliminary data.</text>
</comment>
<dbReference type="EMBL" id="CAJVPI010001325">
    <property type="protein sequence ID" value="CAG8607165.1"/>
    <property type="molecule type" value="Genomic_DNA"/>
</dbReference>